<evidence type="ECO:0000313" key="2">
    <source>
        <dbReference type="Proteomes" id="UP001549099"/>
    </source>
</evidence>
<evidence type="ECO:0000313" key="1">
    <source>
        <dbReference type="EMBL" id="MET3576635.1"/>
    </source>
</evidence>
<accession>A0ABV2GEC5</accession>
<reference evidence="1 2" key="1">
    <citation type="submission" date="2024-06" db="EMBL/GenBank/DDBJ databases">
        <title>Genomic Encyclopedia of Type Strains, Phase IV (KMG-IV): sequencing the most valuable type-strain genomes for metagenomic binning, comparative biology and taxonomic classification.</title>
        <authorList>
            <person name="Goeker M."/>
        </authorList>
    </citation>
    <scope>NUCLEOTIDE SEQUENCE [LARGE SCALE GENOMIC DNA]</scope>
    <source>
        <strain evidence="1 2">DSM 26128</strain>
    </source>
</reference>
<protein>
    <submittedName>
        <fullName evidence="1">Uncharacterized protein</fullName>
    </submittedName>
</protein>
<keyword evidence="2" id="KW-1185">Reference proteome</keyword>
<gene>
    <name evidence="1" type="ORF">ABID49_002564</name>
</gene>
<dbReference type="EMBL" id="JBEPLW010000028">
    <property type="protein sequence ID" value="MET3576635.1"/>
    <property type="molecule type" value="Genomic_DNA"/>
</dbReference>
<comment type="caution">
    <text evidence="1">The sequence shown here is derived from an EMBL/GenBank/DDBJ whole genome shotgun (WGS) entry which is preliminary data.</text>
</comment>
<proteinExistence type="predicted"/>
<organism evidence="1 2">
    <name type="scientific">Bhargavaea ullalensis</name>
    <dbReference type="NCBI Taxonomy" id="1265685"/>
    <lineage>
        <taxon>Bacteria</taxon>
        <taxon>Bacillati</taxon>
        <taxon>Bacillota</taxon>
        <taxon>Bacilli</taxon>
        <taxon>Bacillales</taxon>
        <taxon>Caryophanaceae</taxon>
        <taxon>Bhargavaea</taxon>
    </lineage>
</organism>
<dbReference type="RefSeq" id="WP_354198852.1">
    <property type="nucleotide sequence ID" value="NZ_JBEPLW010000028.1"/>
</dbReference>
<dbReference type="Proteomes" id="UP001549099">
    <property type="component" value="Unassembled WGS sequence"/>
</dbReference>
<name>A0ABV2GEC5_9BACL</name>
<sequence>MTRLRKVDFFHGALANVLLNKGFELAGLADHPEGVYRVRRDGEEFTVYSKYLSAPSSKRKEKSILWSFSFRPEEVERIRGLNNEYGDCHVAIIGSYGNRPGGELVVLDMEELNRCIGGLDLGDRRWIVVWRRKHYRTRVYGNALARTEAFIPKMQVMGVDVDVEEEAEDEEVL</sequence>